<reference evidence="2" key="1">
    <citation type="submission" date="2018-05" db="EMBL/GenBank/DDBJ databases">
        <authorList>
            <person name="Lanie J.A."/>
            <person name="Ng W.-L."/>
            <person name="Kazmierczak K.M."/>
            <person name="Andrzejewski T.M."/>
            <person name="Davidsen T.M."/>
            <person name="Wayne K.J."/>
            <person name="Tettelin H."/>
            <person name="Glass J.I."/>
            <person name="Rusch D."/>
            <person name="Podicherti R."/>
            <person name="Tsui H.-C.T."/>
            <person name="Winkler M.E."/>
        </authorList>
    </citation>
    <scope>NUCLEOTIDE SEQUENCE</scope>
</reference>
<accession>A0A382Y9Q9</accession>
<dbReference type="AlphaFoldDB" id="A0A382Y9Q9"/>
<feature type="region of interest" description="Disordered" evidence="1">
    <location>
        <begin position="57"/>
        <end position="85"/>
    </location>
</feature>
<feature type="non-terminal residue" evidence="2">
    <location>
        <position position="1"/>
    </location>
</feature>
<feature type="non-terminal residue" evidence="2">
    <location>
        <position position="85"/>
    </location>
</feature>
<name>A0A382Y9Q9_9ZZZZ</name>
<sequence>VTTRWRWSRRAAAGMTMLISSFGWLKTLSSKAFAKTSPRFRIRLTISAAPLRRSSASLPRRFVQPSSSAEPAGTVPIRHPGTSGF</sequence>
<evidence type="ECO:0000313" key="2">
    <source>
        <dbReference type="EMBL" id="SVD79571.1"/>
    </source>
</evidence>
<evidence type="ECO:0000256" key="1">
    <source>
        <dbReference type="SAM" id="MobiDB-lite"/>
    </source>
</evidence>
<organism evidence="2">
    <name type="scientific">marine metagenome</name>
    <dbReference type="NCBI Taxonomy" id="408172"/>
    <lineage>
        <taxon>unclassified sequences</taxon>
        <taxon>metagenomes</taxon>
        <taxon>ecological metagenomes</taxon>
    </lineage>
</organism>
<protein>
    <submittedName>
        <fullName evidence="2">Uncharacterized protein</fullName>
    </submittedName>
</protein>
<dbReference type="EMBL" id="UINC01173784">
    <property type="protein sequence ID" value="SVD79571.1"/>
    <property type="molecule type" value="Genomic_DNA"/>
</dbReference>
<proteinExistence type="predicted"/>
<gene>
    <name evidence="2" type="ORF">METZ01_LOCUS432425</name>
</gene>